<evidence type="ECO:0000313" key="2">
    <source>
        <dbReference type="Proteomes" id="UP000031443"/>
    </source>
</evidence>
<accession>M7B224</accession>
<dbReference type="EMBL" id="KB583106">
    <property type="protein sequence ID" value="EMP26143.1"/>
    <property type="molecule type" value="Genomic_DNA"/>
</dbReference>
<reference evidence="2" key="1">
    <citation type="journal article" date="2013" name="Nat. Genet.">
        <title>The draft genomes of soft-shell turtle and green sea turtle yield insights into the development and evolution of the turtle-specific body plan.</title>
        <authorList>
            <person name="Wang Z."/>
            <person name="Pascual-Anaya J."/>
            <person name="Zadissa A."/>
            <person name="Li W."/>
            <person name="Niimura Y."/>
            <person name="Huang Z."/>
            <person name="Li C."/>
            <person name="White S."/>
            <person name="Xiong Z."/>
            <person name="Fang D."/>
            <person name="Wang B."/>
            <person name="Ming Y."/>
            <person name="Chen Y."/>
            <person name="Zheng Y."/>
            <person name="Kuraku S."/>
            <person name="Pignatelli M."/>
            <person name="Herrero J."/>
            <person name="Beal K."/>
            <person name="Nozawa M."/>
            <person name="Li Q."/>
            <person name="Wang J."/>
            <person name="Zhang H."/>
            <person name="Yu L."/>
            <person name="Shigenobu S."/>
            <person name="Wang J."/>
            <person name="Liu J."/>
            <person name="Flicek P."/>
            <person name="Searle S."/>
            <person name="Wang J."/>
            <person name="Kuratani S."/>
            <person name="Yin Y."/>
            <person name="Aken B."/>
            <person name="Zhang G."/>
            <person name="Irie N."/>
        </authorList>
    </citation>
    <scope>NUCLEOTIDE SEQUENCE [LARGE SCALE GENOMIC DNA]</scope>
</reference>
<gene>
    <name evidence="1" type="ORF">UY3_16777</name>
</gene>
<dbReference type="Proteomes" id="UP000031443">
    <property type="component" value="Unassembled WGS sequence"/>
</dbReference>
<dbReference type="AlphaFoldDB" id="M7B224"/>
<evidence type="ECO:0000313" key="1">
    <source>
        <dbReference type="EMBL" id="EMP26143.1"/>
    </source>
</evidence>
<protein>
    <submittedName>
        <fullName evidence="1">Uncharacterized protein</fullName>
    </submittedName>
</protein>
<sequence length="131" mass="15053">MAILQLCRYELASVDVALVCIRVLLSHVFKIWGQVLKTVKDQFQGFLVIQPSRQIMNFIPLSGNKQKGNKTVNTRNLMFHITFIELPNKLGLSCEVWIQLCTEEWLWFQGQGEEVGCDPVPVAEHVKNMQH</sequence>
<keyword evidence="2" id="KW-1185">Reference proteome</keyword>
<organism evidence="1 2">
    <name type="scientific">Chelonia mydas</name>
    <name type="common">Green sea-turtle</name>
    <name type="synonym">Chelonia agassizi</name>
    <dbReference type="NCBI Taxonomy" id="8469"/>
    <lineage>
        <taxon>Eukaryota</taxon>
        <taxon>Metazoa</taxon>
        <taxon>Chordata</taxon>
        <taxon>Craniata</taxon>
        <taxon>Vertebrata</taxon>
        <taxon>Euteleostomi</taxon>
        <taxon>Archelosauria</taxon>
        <taxon>Testudinata</taxon>
        <taxon>Testudines</taxon>
        <taxon>Cryptodira</taxon>
        <taxon>Durocryptodira</taxon>
        <taxon>Americhelydia</taxon>
        <taxon>Chelonioidea</taxon>
        <taxon>Cheloniidae</taxon>
        <taxon>Chelonia</taxon>
    </lineage>
</organism>
<name>M7B224_CHEMY</name>
<proteinExistence type="predicted"/>